<dbReference type="EC" id="2.1.1.199" evidence="7"/>
<sequence length="312" mass="34912">MDDLNLHRPVLFEEAIEAMNIQPDSCCMDGTFGRGGHSGAILERLGEQGCLIALDKDESAIDYGRKKFPGESRLHLVHSSFAALKGVAEEFSMVGKVHGVLLDLGVSSPQLDEPARGFSFQQEGPLDMRMDRSSGMSAAQWLATAEEKEIARVLWEFGEERFSRRIARAIVEQRSTEPLHSTLQLANLIRQASPVKERHKHPATRSFQAIRIHVNRELDDLREGLRQAVEVLATGGRLVVISFHSLEDRIVKRFMREQSRGDVIPRGVPVLQKDLKPGMLKLVGKAVRAGKRELEENPRARSAIMRVAEKRA</sequence>
<dbReference type="GO" id="GO:0071424">
    <property type="term" value="F:rRNA (cytosine-N4-)-methyltransferase activity"/>
    <property type="evidence" value="ECO:0007669"/>
    <property type="project" value="UniProtKB-UniRule"/>
</dbReference>
<dbReference type="KEGG" id="tbn:TBH_C0550"/>
<dbReference type="SUPFAM" id="SSF53335">
    <property type="entry name" value="S-adenosyl-L-methionine-dependent methyltransferases"/>
    <property type="match status" value="1"/>
</dbReference>
<dbReference type="PANTHER" id="PTHR11265:SF0">
    <property type="entry name" value="12S RRNA N4-METHYLCYTIDINE METHYLTRANSFERASE"/>
    <property type="match status" value="1"/>
</dbReference>
<evidence type="ECO:0000256" key="2">
    <source>
        <dbReference type="ARBA" id="ARBA00022490"/>
    </source>
</evidence>
<keyword evidence="5 7" id="KW-0808">Transferase</keyword>
<feature type="binding site" evidence="7">
    <location>
        <position position="103"/>
    </location>
    <ligand>
        <name>S-adenosyl-L-methionine</name>
        <dbReference type="ChEBI" id="CHEBI:59789"/>
    </ligand>
</feature>
<dbReference type="EMBL" id="AP012273">
    <property type="protein sequence ID" value="BAO43495.1"/>
    <property type="molecule type" value="Genomic_DNA"/>
</dbReference>
<dbReference type="PIRSF" id="PIRSF004486">
    <property type="entry name" value="MraW"/>
    <property type="match status" value="1"/>
</dbReference>
<dbReference type="OrthoDB" id="9806637at2"/>
<dbReference type="AlphaFoldDB" id="A0A7U6JHS1"/>
<evidence type="ECO:0000256" key="1">
    <source>
        <dbReference type="ARBA" id="ARBA00010396"/>
    </source>
</evidence>
<comment type="catalytic activity">
    <reaction evidence="7">
        <text>cytidine(1402) in 16S rRNA + S-adenosyl-L-methionine = N(4)-methylcytidine(1402) in 16S rRNA + S-adenosyl-L-homocysteine + H(+)</text>
        <dbReference type="Rhea" id="RHEA:42928"/>
        <dbReference type="Rhea" id="RHEA-COMP:10286"/>
        <dbReference type="Rhea" id="RHEA-COMP:10287"/>
        <dbReference type="ChEBI" id="CHEBI:15378"/>
        <dbReference type="ChEBI" id="CHEBI:57856"/>
        <dbReference type="ChEBI" id="CHEBI:59789"/>
        <dbReference type="ChEBI" id="CHEBI:74506"/>
        <dbReference type="ChEBI" id="CHEBI:82748"/>
        <dbReference type="EC" id="2.1.1.199"/>
    </reaction>
</comment>
<evidence type="ECO:0000313" key="8">
    <source>
        <dbReference type="EMBL" id="BAO43495.1"/>
    </source>
</evidence>
<comment type="subcellular location">
    <subcellularLocation>
        <location evidence="7">Cytoplasm</location>
    </subcellularLocation>
</comment>
<dbReference type="Pfam" id="PF01795">
    <property type="entry name" value="Methyltransf_5"/>
    <property type="match status" value="1"/>
</dbReference>
<evidence type="ECO:0000256" key="6">
    <source>
        <dbReference type="ARBA" id="ARBA00022691"/>
    </source>
</evidence>
<dbReference type="GO" id="GO:0005737">
    <property type="term" value="C:cytoplasm"/>
    <property type="evidence" value="ECO:0007669"/>
    <property type="project" value="UniProtKB-SubCell"/>
</dbReference>
<dbReference type="Gene3D" id="3.40.50.150">
    <property type="entry name" value="Vaccinia Virus protein VP39"/>
    <property type="match status" value="1"/>
</dbReference>
<gene>
    <name evidence="7" type="primary">rsmH</name>
    <name evidence="8" type="ORF">TBH_C0550</name>
</gene>
<evidence type="ECO:0000313" key="9">
    <source>
        <dbReference type="Proteomes" id="UP000031631"/>
    </source>
</evidence>
<proteinExistence type="inferred from homology"/>
<evidence type="ECO:0000256" key="7">
    <source>
        <dbReference type="HAMAP-Rule" id="MF_01007"/>
    </source>
</evidence>
<evidence type="ECO:0000256" key="5">
    <source>
        <dbReference type="ARBA" id="ARBA00022679"/>
    </source>
</evidence>
<dbReference type="GO" id="GO:0070475">
    <property type="term" value="P:rRNA base methylation"/>
    <property type="evidence" value="ECO:0007669"/>
    <property type="project" value="UniProtKB-UniRule"/>
</dbReference>
<feature type="binding site" evidence="7">
    <location>
        <begin position="35"/>
        <end position="37"/>
    </location>
    <ligand>
        <name>S-adenosyl-L-methionine</name>
        <dbReference type="ChEBI" id="CHEBI:59789"/>
    </ligand>
</feature>
<feature type="binding site" evidence="7">
    <location>
        <position position="110"/>
    </location>
    <ligand>
        <name>S-adenosyl-L-methionine</name>
        <dbReference type="ChEBI" id="CHEBI:59789"/>
    </ligand>
</feature>
<protein>
    <recommendedName>
        <fullName evidence="7">Ribosomal RNA small subunit methyltransferase H</fullName>
        <ecNumber evidence="7">2.1.1.199</ecNumber>
    </recommendedName>
    <alternativeName>
        <fullName evidence="7">16S rRNA m(4)C1402 methyltransferase</fullName>
    </alternativeName>
    <alternativeName>
        <fullName evidence="7">rRNA (cytosine-N(4)-)-methyltransferase RsmH</fullName>
    </alternativeName>
</protein>
<dbReference type="InterPro" id="IPR023397">
    <property type="entry name" value="SAM-dep_MeTrfase_MraW_recog"/>
</dbReference>
<comment type="function">
    <text evidence="7">Specifically methylates the N4 position of cytidine in position 1402 (C1402) of 16S rRNA.</text>
</comment>
<evidence type="ECO:0000256" key="3">
    <source>
        <dbReference type="ARBA" id="ARBA00022552"/>
    </source>
</evidence>
<dbReference type="PANTHER" id="PTHR11265">
    <property type="entry name" value="S-ADENOSYL-METHYLTRANSFERASE MRAW"/>
    <property type="match status" value="1"/>
</dbReference>
<dbReference type="HAMAP" id="MF_01007">
    <property type="entry name" value="16SrRNA_methyltr_H"/>
    <property type="match status" value="1"/>
</dbReference>
<dbReference type="Proteomes" id="UP000031631">
    <property type="component" value="Chromosome"/>
</dbReference>
<comment type="similarity">
    <text evidence="1 7">Belongs to the methyltransferase superfamily. RsmH family.</text>
</comment>
<keyword evidence="4 7" id="KW-0489">Methyltransferase</keyword>
<organism evidence="8 9">
    <name type="scientific">Thiolapillus brandeum</name>
    <dbReference type="NCBI Taxonomy" id="1076588"/>
    <lineage>
        <taxon>Bacteria</taxon>
        <taxon>Pseudomonadati</taxon>
        <taxon>Pseudomonadota</taxon>
        <taxon>Gammaproteobacteria</taxon>
        <taxon>Chromatiales</taxon>
        <taxon>Sedimenticolaceae</taxon>
        <taxon>Thiolapillus</taxon>
    </lineage>
</organism>
<dbReference type="InterPro" id="IPR029063">
    <property type="entry name" value="SAM-dependent_MTases_sf"/>
</dbReference>
<dbReference type="Gene3D" id="1.10.150.170">
    <property type="entry name" value="Putative methyltransferase TM0872, insert domain"/>
    <property type="match status" value="1"/>
</dbReference>
<feature type="binding site" evidence="7">
    <location>
        <position position="55"/>
    </location>
    <ligand>
        <name>S-adenosyl-L-methionine</name>
        <dbReference type="ChEBI" id="CHEBI:59789"/>
    </ligand>
</feature>
<dbReference type="SUPFAM" id="SSF81799">
    <property type="entry name" value="Putative methyltransferase TM0872, insert domain"/>
    <property type="match status" value="1"/>
</dbReference>
<dbReference type="FunFam" id="1.10.150.170:FF:000001">
    <property type="entry name" value="Ribosomal RNA small subunit methyltransferase H"/>
    <property type="match status" value="1"/>
</dbReference>
<name>A0A7U6JHS1_9GAMM</name>
<evidence type="ECO:0000256" key="4">
    <source>
        <dbReference type="ARBA" id="ARBA00022603"/>
    </source>
</evidence>
<dbReference type="NCBIfam" id="TIGR00006">
    <property type="entry name" value="16S rRNA (cytosine(1402)-N(4))-methyltransferase RsmH"/>
    <property type="match status" value="1"/>
</dbReference>
<feature type="binding site" evidence="7">
    <location>
        <position position="81"/>
    </location>
    <ligand>
        <name>S-adenosyl-L-methionine</name>
        <dbReference type="ChEBI" id="CHEBI:59789"/>
    </ligand>
</feature>
<keyword evidence="2 7" id="KW-0963">Cytoplasm</keyword>
<dbReference type="RefSeq" id="WP_041065246.1">
    <property type="nucleotide sequence ID" value="NZ_AP012273.1"/>
</dbReference>
<reference evidence="8 9" key="1">
    <citation type="journal article" date="2014" name="PLoS ONE">
        <title>Physiological and genomic features of a novel sulfur-oxidizing gammaproteobacterium belonging to a previously uncultivated symbiotic lineage isolated from a hydrothermal vent.</title>
        <authorList>
            <person name="Nunoura T."/>
            <person name="Takaki Y."/>
            <person name="Kazama H."/>
            <person name="Kakuta J."/>
            <person name="Shimamura S."/>
            <person name="Makita H."/>
            <person name="Hirai M."/>
            <person name="Miyazaki M."/>
            <person name="Takai K."/>
        </authorList>
    </citation>
    <scope>NUCLEOTIDE SEQUENCE [LARGE SCALE GENOMIC DNA]</scope>
    <source>
        <strain evidence="8 9">Hiromi1</strain>
    </source>
</reference>
<keyword evidence="9" id="KW-1185">Reference proteome</keyword>
<dbReference type="InterPro" id="IPR002903">
    <property type="entry name" value="RsmH"/>
</dbReference>
<keyword evidence="6 7" id="KW-0949">S-adenosyl-L-methionine</keyword>
<accession>A0A7U6JHS1</accession>
<keyword evidence="3 7" id="KW-0698">rRNA processing</keyword>